<evidence type="ECO:0008006" key="12">
    <source>
        <dbReference type="Google" id="ProtNLM"/>
    </source>
</evidence>
<evidence type="ECO:0000256" key="2">
    <source>
        <dbReference type="ARBA" id="ARBA00022490"/>
    </source>
</evidence>
<dbReference type="InterPro" id="IPR046770">
    <property type="entry name" value="DOCKER_Lobe_B"/>
</dbReference>
<dbReference type="InterPro" id="IPR036028">
    <property type="entry name" value="SH3-like_dom_sf"/>
</dbReference>
<feature type="compositionally biased region" description="Basic residues" evidence="6">
    <location>
        <begin position="1761"/>
        <end position="1777"/>
    </location>
</feature>
<evidence type="ECO:0000259" key="7">
    <source>
        <dbReference type="PROSITE" id="PS51650"/>
    </source>
</evidence>
<evidence type="ECO:0000313" key="10">
    <source>
        <dbReference type="Proteomes" id="UP000000539"/>
    </source>
</evidence>
<protein>
    <recommendedName>
        <fullName evidence="12">Dedicator of cytokinesis protein 2</fullName>
    </recommendedName>
</protein>
<evidence type="ECO:0007829" key="11">
    <source>
        <dbReference type="PeptideAtlas" id="A0A8V0XQR0"/>
    </source>
</evidence>
<dbReference type="GeneTree" id="ENSGT00940000154903"/>
<dbReference type="SUPFAM" id="SSF50044">
    <property type="entry name" value="SH3-domain"/>
    <property type="match status" value="1"/>
</dbReference>
<dbReference type="GO" id="GO:0005737">
    <property type="term" value="C:cytoplasm"/>
    <property type="evidence" value="ECO:0000318"/>
    <property type="project" value="GO_Central"/>
</dbReference>
<dbReference type="PANTHER" id="PTHR45653:SF6">
    <property type="entry name" value="DEDICATOR OF CYTOKINESIS PROTEIN 2"/>
    <property type="match status" value="1"/>
</dbReference>
<evidence type="ECO:0000256" key="1">
    <source>
        <dbReference type="ARBA" id="ARBA00004496"/>
    </source>
</evidence>
<dbReference type="InterPro" id="IPR043162">
    <property type="entry name" value="DOCK_C_lobe_C"/>
</dbReference>
<evidence type="ECO:0000256" key="3">
    <source>
        <dbReference type="ARBA" id="ARBA00022553"/>
    </source>
</evidence>
<name>A0A8V0XQR0_CHICK</name>
<feature type="region of interest" description="Disordered" evidence="6">
    <location>
        <begin position="1595"/>
        <end position="1616"/>
    </location>
</feature>
<keyword evidence="2" id="KW-0963">Cytoplasm</keyword>
<dbReference type="Pfam" id="PF20421">
    <property type="entry name" value="DHR-2_Lobe_C"/>
    <property type="match status" value="1"/>
</dbReference>
<dbReference type="GO" id="GO:0007520">
    <property type="term" value="P:myoblast fusion"/>
    <property type="evidence" value="ECO:0000318"/>
    <property type="project" value="GO_Central"/>
</dbReference>
<feature type="compositionally biased region" description="Basic residues" evidence="6">
    <location>
        <begin position="1650"/>
        <end position="1659"/>
    </location>
</feature>
<dbReference type="InterPro" id="IPR027007">
    <property type="entry name" value="C2_DOCK-type_domain"/>
</dbReference>
<dbReference type="PANTHER" id="PTHR45653">
    <property type="entry name" value="DEDICATOR OF CYTOKINESIS"/>
    <property type="match status" value="1"/>
</dbReference>
<dbReference type="Pfam" id="PF16172">
    <property type="entry name" value="DOCK_N"/>
    <property type="match status" value="2"/>
</dbReference>
<proteinExistence type="evidence at protein level"/>
<dbReference type="GO" id="GO:0007264">
    <property type="term" value="P:small GTPase-mediated signal transduction"/>
    <property type="evidence" value="ECO:0007669"/>
    <property type="project" value="InterPro"/>
</dbReference>
<organism evidence="9 10">
    <name type="scientific">Gallus gallus</name>
    <name type="common">Chicken</name>
    <dbReference type="NCBI Taxonomy" id="9031"/>
    <lineage>
        <taxon>Eukaryota</taxon>
        <taxon>Metazoa</taxon>
        <taxon>Chordata</taxon>
        <taxon>Craniata</taxon>
        <taxon>Vertebrata</taxon>
        <taxon>Euteleostomi</taxon>
        <taxon>Archelosauria</taxon>
        <taxon>Archosauria</taxon>
        <taxon>Dinosauria</taxon>
        <taxon>Saurischia</taxon>
        <taxon>Theropoda</taxon>
        <taxon>Coelurosauria</taxon>
        <taxon>Aves</taxon>
        <taxon>Neognathae</taxon>
        <taxon>Galloanserae</taxon>
        <taxon>Galliformes</taxon>
        <taxon>Phasianidae</taxon>
        <taxon>Phasianinae</taxon>
        <taxon>Gallus</taxon>
    </lineage>
</organism>
<comment type="similarity">
    <text evidence="5">Belongs to the DOCK family.</text>
</comment>
<sequence>MWGPSERYRAVGPLLGGGRMRSPCSQLLTPLSAAVWNFPSANEHHLPLEVGETVHILQASEGKGSWLVVAAPQGIFPASLIHLKGAVVERRGAEESVVPAEMPMVQEITTTLREWAAIWKQLYVTGQMERYCKVKQMMYELMEQRSQLLSGTLPKDELLQLKKEVTSKIDYGNKILALDLVVRDEDENILDPDRTSIISLFQAHRRAAQTVTQRIQEETSQPGCSTRLAASPSHSLYLCVRNFVCNIGEEAQLFMALYDPGEQRMISESYVIHWASTGVPRDIELLNNLRAVFTDLGSKDLKRERLFLVCQIIRVGRMDLRETLSRKLSTGLRRPFGISVMDITDITKGKCESDEDKQHFIPVLVPAMGLTSLTLFPTGFWVSLKMLWGDLNQVRKDHPHLVDRSTVVARKLGFPEVIMPGDVRNDIYLTLVQGEFDKGNKKTQKNVEVTVCVCDEAGSVVQNVIYQGAGDKPTSEYRSVVYYQQRHQRWMETVKVCAGLSKDKSEKIFSMAFVKLMRPDGTTLRDGEHDLILYKGDSRKLEDAGSYLGLPSTRSPSEPRILSGSSFRMGGSVSGLAVSARDSFQISTLVCSTKLTQNVNLLGLLKWRAKPNVLEGNLQKLMNVDGGEFLQDTLDALFSIMMENADTDVYDTLIFDALVFIVGLVADRKFQHFNAVLEAYIRQHFSATLAYKKLIGVLTQYVEQASRGEPCEPLLRTFKALEYIFKFIVRSRHLFQRSSAESGSLSVRISSLSRTICSRLQPRCLTLPLRSRSLSVWGAVGAHCRPHTSTCPTECRDLLLRMAVPVLQDLIERGEEEDACVELLSTILEVLYMAQKVSPRCSAGPCSLCWLHLGNTSGCCSSLGFPGAQHITAPGGLHGCAPALDISSSSQDFLMETFILFKDLIGKTVYPSDWMVMNMVQNREFLRAINQFATTLTEKFLSSSSFELQLWNNYFHLAVAFLTQDSLQLENFSQAKRTAILAKYGDMRAKIGAAIRDMWYNLGHHKIEFIPGMVGPILEMTLVPELELRKSTIPIFFDMMLCEYQLTASFSRFEDEILRKLDSEVEGGRGDEQYKQLFESILLSCCRAHPELSRPGESFVALVTGLLERLLDYRAVMNDENKTYSMSCTVNLLNFYKEIDRQAMYIRYLYKLKDLHISYENYTEGAYTLLLHARLLKVRHSGGHSAPHGSVLHTQRQLKEALYNQIVNYFDQGKMWEEAIHICKELAEQYESEIFDYEMLSEILVKAKFYEKILKVLRPSPDYFAVGYYGQGFPTFLRNKVFIYRGKEYERREDFEMRLLSPFPNAEKLQTTSPPGPDITQSPGQYIQCFTVQPVEEPRIRLRDRSIPEQITNFYKANHVQKFSYSRPFKKGPKDPDNEFANMWIERTTFVTAYPLPGILRWFAVTSTTTTVISPLENAIETMMKTNEKILSEINRHQNDPSLPINPLSMLLNGIVDPAVMGGFAKYETAFFQEPYLEEHPEDQGNIERLKDLIAWQIPLLSEGVRIHGQKVTEDLRPFHERMEQCFVQLRAKVESQYGVREMVSAGRWGGGGGGRHSMPSPLLAPSPPVLPDLLRGPAEWTTSICDLGTRLGAAEPRQRQASAAGEASPHPHTLEPLLPRCPVHFPPCPIPLPSVSPSRVLHQAPSLRPFRHPPRRPRPVGGHGADTHVQPRHCCHLNHSAVPGGPAELCRALCPVRGTALLPAPHQSQLLCSTEAAPIPKPTPRNAEAERRENRSSTFFSYRRPEPRQSASELPEPKVMRRCRPARRSARGRRLTAKSGAGARGAQRPELESIATRVASGAGSGTAEPPRELTPFPCPRTTGGDTPAA</sequence>
<accession>A0A8V0XQR0</accession>
<dbReference type="InterPro" id="IPR035892">
    <property type="entry name" value="C2_domain_sf"/>
</dbReference>
<dbReference type="PROSITE" id="PS51651">
    <property type="entry name" value="DOCKER"/>
    <property type="match status" value="1"/>
</dbReference>
<evidence type="ECO:0000313" key="9">
    <source>
        <dbReference type="Ensembl" id="ENSGALP00010008265.1"/>
    </source>
</evidence>
<evidence type="ECO:0000256" key="5">
    <source>
        <dbReference type="PROSITE-ProRule" id="PRU00983"/>
    </source>
</evidence>
<reference evidence="9" key="2">
    <citation type="submission" date="2025-08" db="UniProtKB">
        <authorList>
            <consortium name="Ensembl"/>
        </authorList>
    </citation>
    <scope>IDENTIFICATION</scope>
    <source>
        <strain evidence="9">broiler</strain>
    </source>
</reference>
<keyword evidence="11" id="KW-1267">Proteomics identification</keyword>
<dbReference type="InterPro" id="IPR042455">
    <property type="entry name" value="DOCK_N_sub1"/>
</dbReference>
<dbReference type="GO" id="GO:0016477">
    <property type="term" value="P:cell migration"/>
    <property type="evidence" value="ECO:0000318"/>
    <property type="project" value="GO_Central"/>
</dbReference>
<dbReference type="Gene3D" id="2.60.40.150">
    <property type="entry name" value="C2 domain"/>
    <property type="match status" value="2"/>
</dbReference>
<dbReference type="Pfam" id="PF06920">
    <property type="entry name" value="DHR-2_Lobe_A"/>
    <property type="match status" value="1"/>
</dbReference>
<dbReference type="InterPro" id="IPR027357">
    <property type="entry name" value="DOCKER_dom"/>
</dbReference>
<dbReference type="Gene3D" id="1.20.58.740">
    <property type="match status" value="1"/>
</dbReference>
<dbReference type="GO" id="GO:0005085">
    <property type="term" value="F:guanyl-nucleotide exchange factor activity"/>
    <property type="evidence" value="ECO:0000318"/>
    <property type="project" value="GO_Central"/>
</dbReference>
<reference evidence="9" key="3">
    <citation type="submission" date="2025-09" db="UniProtKB">
        <authorList>
            <consortium name="Ensembl"/>
        </authorList>
    </citation>
    <scope>IDENTIFICATION</scope>
    <source>
        <strain evidence="9">broiler</strain>
    </source>
</reference>
<dbReference type="Pfam" id="PF23554">
    <property type="entry name" value="TPR_DOCK"/>
    <property type="match status" value="2"/>
</dbReference>
<feature type="region of interest" description="Disordered" evidence="6">
    <location>
        <begin position="1647"/>
        <end position="1666"/>
    </location>
</feature>
<keyword evidence="3" id="KW-0597">Phosphoprotein</keyword>
<keyword evidence="10" id="KW-1185">Reference proteome</keyword>
<reference evidence="9" key="1">
    <citation type="submission" date="2020-11" db="EMBL/GenBank/DDBJ databases">
        <title>Gallus gallus (Chicken) genome, bGalGal1, GRCg7b, maternal haplotype autosomes + Z &amp; W.</title>
        <authorList>
            <person name="Warren W."/>
            <person name="Formenti G."/>
            <person name="Fedrigo O."/>
            <person name="Haase B."/>
            <person name="Mountcastle J."/>
            <person name="Balacco J."/>
            <person name="Tracey A."/>
            <person name="Schneider V."/>
            <person name="Okimoto R."/>
            <person name="Cheng H."/>
            <person name="Hawken R."/>
            <person name="Howe K."/>
            <person name="Jarvis E.D."/>
        </authorList>
    </citation>
    <scope>NUCLEOTIDE SEQUENCE [LARGE SCALE GENOMIC DNA]</scope>
    <source>
        <strain evidence="9">Broiler</strain>
    </source>
</reference>
<dbReference type="FunCoup" id="A0A8V0XQR0">
    <property type="interactions" value="534"/>
</dbReference>
<feature type="domain" description="C2 DOCK-type" evidence="7">
    <location>
        <begin position="424"/>
        <end position="591"/>
    </location>
</feature>
<dbReference type="GO" id="GO:0031267">
    <property type="term" value="F:small GTPase binding"/>
    <property type="evidence" value="ECO:0000318"/>
    <property type="project" value="GO_Central"/>
</dbReference>
<comment type="subcellular location">
    <subcellularLocation>
        <location evidence="1">Cytoplasm</location>
    </subcellularLocation>
</comment>
<dbReference type="Pfam" id="PF14429">
    <property type="entry name" value="DOCK-C2"/>
    <property type="match status" value="2"/>
</dbReference>
<dbReference type="InterPro" id="IPR056372">
    <property type="entry name" value="TPR_DOCK"/>
</dbReference>
<dbReference type="Gene3D" id="1.25.40.410">
    <property type="match status" value="1"/>
</dbReference>
<dbReference type="InterPro" id="IPR046769">
    <property type="entry name" value="DOCKER_Lobe_A"/>
</dbReference>
<evidence type="ECO:0000256" key="6">
    <source>
        <dbReference type="SAM" id="MobiDB-lite"/>
    </source>
</evidence>
<dbReference type="InterPro" id="IPR043161">
    <property type="entry name" value="DOCK_C_lobe_A"/>
</dbReference>
<evidence type="ECO:0000256" key="4">
    <source>
        <dbReference type="ARBA" id="ARBA00022658"/>
    </source>
</evidence>
<dbReference type="InterPro" id="IPR032376">
    <property type="entry name" value="DOCK_N"/>
</dbReference>
<dbReference type="FunFam" id="1.20.58.740:FF:000004">
    <property type="entry name" value="Dedicator of cytokinesis protein 1"/>
    <property type="match status" value="1"/>
</dbReference>
<dbReference type="Pfam" id="PF20422">
    <property type="entry name" value="DHR-2_Lobe_B"/>
    <property type="match status" value="1"/>
</dbReference>
<dbReference type="PROSITE" id="PS51650">
    <property type="entry name" value="C2_DOCK"/>
    <property type="match status" value="1"/>
</dbReference>
<dbReference type="OrthoDB" id="18896at2759"/>
<dbReference type="Gene3D" id="1.20.1270.350">
    <property type="entry name" value="Dedicator of cytokinesis N-terminal subdomain"/>
    <property type="match status" value="1"/>
</dbReference>
<dbReference type="GO" id="GO:0005886">
    <property type="term" value="C:plasma membrane"/>
    <property type="evidence" value="ECO:0000318"/>
    <property type="project" value="GO_Central"/>
</dbReference>
<dbReference type="Ensembl" id="ENSGALT00010014038.1">
    <property type="protein sequence ID" value="ENSGALP00010008265.1"/>
    <property type="gene ID" value="ENSGALG00010005467.1"/>
</dbReference>
<dbReference type="Proteomes" id="UP000000539">
    <property type="component" value="Chromosome 4"/>
</dbReference>
<dbReference type="InterPro" id="IPR026791">
    <property type="entry name" value="DOCK"/>
</dbReference>
<keyword evidence="4" id="KW-0344">Guanine-nucleotide releasing factor</keyword>
<dbReference type="FunFam" id="1.20.1270.350:FF:000001">
    <property type="entry name" value="dedicator of cytokinesis protein 4"/>
    <property type="match status" value="1"/>
</dbReference>
<dbReference type="InterPro" id="IPR046773">
    <property type="entry name" value="DOCKER_Lobe_C"/>
</dbReference>
<gene>
    <name evidence="9" type="primary">DOCK2B</name>
</gene>
<evidence type="ECO:0000259" key="8">
    <source>
        <dbReference type="PROSITE" id="PS51651"/>
    </source>
</evidence>
<feature type="region of interest" description="Disordered" evidence="6">
    <location>
        <begin position="1716"/>
        <end position="1830"/>
    </location>
</feature>
<feature type="domain" description="DOCKER" evidence="8">
    <location>
        <begin position="1136"/>
        <end position="1543"/>
    </location>
</feature>
<dbReference type="Gene3D" id="2.30.30.40">
    <property type="entry name" value="SH3 Domains"/>
    <property type="match status" value="1"/>
</dbReference>